<dbReference type="PANTHER" id="PTHR45528">
    <property type="entry name" value="SENSOR HISTIDINE KINASE CPXA"/>
    <property type="match status" value="1"/>
</dbReference>
<dbReference type="Pfam" id="PF00672">
    <property type="entry name" value="HAMP"/>
    <property type="match status" value="1"/>
</dbReference>
<dbReference type="InterPro" id="IPR036890">
    <property type="entry name" value="HATPase_C_sf"/>
</dbReference>
<dbReference type="SUPFAM" id="SSF55874">
    <property type="entry name" value="ATPase domain of HSP90 chaperone/DNA topoisomerase II/histidine kinase"/>
    <property type="match status" value="1"/>
</dbReference>
<dbReference type="PATRIC" id="fig|1886670.3.peg.2193"/>
<evidence type="ECO:0000256" key="12">
    <source>
        <dbReference type="ARBA" id="ARBA00023012"/>
    </source>
</evidence>
<dbReference type="InterPro" id="IPR005467">
    <property type="entry name" value="His_kinase_dom"/>
</dbReference>
<dbReference type="SMART" id="SM00304">
    <property type="entry name" value="HAMP"/>
    <property type="match status" value="1"/>
</dbReference>
<evidence type="ECO:0000256" key="6">
    <source>
        <dbReference type="ARBA" id="ARBA00022679"/>
    </source>
</evidence>
<dbReference type="InterPro" id="IPR003661">
    <property type="entry name" value="HisK_dim/P_dom"/>
</dbReference>
<dbReference type="Gene3D" id="6.10.340.10">
    <property type="match status" value="1"/>
</dbReference>
<evidence type="ECO:0000256" key="10">
    <source>
        <dbReference type="ARBA" id="ARBA00022840"/>
    </source>
</evidence>
<comment type="catalytic activity">
    <reaction evidence="1">
        <text>ATP + protein L-histidine = ADP + protein N-phospho-L-histidine.</text>
        <dbReference type="EC" id="2.7.13.3"/>
    </reaction>
</comment>
<dbReference type="AlphaFoldDB" id="A0A1E3L436"/>
<evidence type="ECO:0000256" key="9">
    <source>
        <dbReference type="ARBA" id="ARBA00022777"/>
    </source>
</evidence>
<dbReference type="EMBL" id="MDER01000038">
    <property type="protein sequence ID" value="ODP28403.1"/>
    <property type="molecule type" value="Genomic_DNA"/>
</dbReference>
<keyword evidence="4" id="KW-1003">Cell membrane</keyword>
<comment type="caution">
    <text evidence="17">The sequence shown here is derived from an EMBL/GenBank/DDBJ whole genome shotgun (WGS) entry which is preliminary data.</text>
</comment>
<dbReference type="InterPro" id="IPR003594">
    <property type="entry name" value="HATPase_dom"/>
</dbReference>
<evidence type="ECO:0000256" key="3">
    <source>
        <dbReference type="ARBA" id="ARBA00012438"/>
    </source>
</evidence>
<dbReference type="PROSITE" id="PS50885">
    <property type="entry name" value="HAMP"/>
    <property type="match status" value="1"/>
</dbReference>
<evidence type="ECO:0000256" key="4">
    <source>
        <dbReference type="ARBA" id="ARBA00022475"/>
    </source>
</evidence>
<gene>
    <name evidence="17" type="primary">mtrB</name>
    <name evidence="17" type="ORF">PTI45_02153</name>
</gene>
<evidence type="ECO:0000313" key="18">
    <source>
        <dbReference type="Proteomes" id="UP000094578"/>
    </source>
</evidence>
<dbReference type="PANTHER" id="PTHR45528:SF1">
    <property type="entry name" value="SENSOR HISTIDINE KINASE CPXA"/>
    <property type="match status" value="1"/>
</dbReference>
<keyword evidence="9 17" id="KW-0418">Kinase</keyword>
<keyword evidence="6 17" id="KW-0808">Transferase</keyword>
<evidence type="ECO:0000256" key="11">
    <source>
        <dbReference type="ARBA" id="ARBA00022989"/>
    </source>
</evidence>
<dbReference type="Pfam" id="PF00512">
    <property type="entry name" value="HisKA"/>
    <property type="match status" value="1"/>
</dbReference>
<evidence type="ECO:0000256" key="14">
    <source>
        <dbReference type="SAM" id="Phobius"/>
    </source>
</evidence>
<feature type="transmembrane region" description="Helical" evidence="14">
    <location>
        <begin position="168"/>
        <end position="192"/>
    </location>
</feature>
<dbReference type="GO" id="GO:0000155">
    <property type="term" value="F:phosphorelay sensor kinase activity"/>
    <property type="evidence" value="ECO:0007669"/>
    <property type="project" value="InterPro"/>
</dbReference>
<dbReference type="InterPro" id="IPR003660">
    <property type="entry name" value="HAMP_dom"/>
</dbReference>
<comment type="subcellular location">
    <subcellularLocation>
        <location evidence="2">Cell membrane</location>
        <topology evidence="2">Multi-pass membrane protein</topology>
    </subcellularLocation>
</comment>
<keyword evidence="11 14" id="KW-1133">Transmembrane helix</keyword>
<keyword evidence="8" id="KW-0547">Nucleotide-binding</keyword>
<organism evidence="17 18">
    <name type="scientific">Paenibacillus nuruki</name>
    <dbReference type="NCBI Taxonomy" id="1886670"/>
    <lineage>
        <taxon>Bacteria</taxon>
        <taxon>Bacillati</taxon>
        <taxon>Bacillota</taxon>
        <taxon>Bacilli</taxon>
        <taxon>Bacillales</taxon>
        <taxon>Paenibacillaceae</taxon>
        <taxon>Paenibacillus</taxon>
    </lineage>
</organism>
<evidence type="ECO:0000256" key="7">
    <source>
        <dbReference type="ARBA" id="ARBA00022692"/>
    </source>
</evidence>
<sequence length="489" mass="55848">MTIKQRLIISNILMIVIPVLISAIIIGAGQYLSYQYWKNQYNSESSIYDVPEKITSVATELIQNPQKQKTTEKKQLEDYLQKHSMRLTVHDYNSRTLLLNMGKLDIDPNNKMINAIWSLSGEGSIYLSEEDVYSKKVAINNQTYVISTFDSFHENGNSDDGYYSQYQMLITLFMILFGIGIIVTIFFTNRFLTYFVFKRISQPLDTLVVGVQQIRDGNLDTRIQYESKDEFAAICHDFNDMALQLKQSMQLIQRQEESRKELLASISHDLRSPLTSIRAYSEGLLDGVANTPEAQHKYITMIQTKARDIDRMVAKIFLFSKMDLGNYPYDPELLDVNYELESLVKATAEEYRSKGLYITTSFSDQKAVIFADQLQLDSIFTNIVENSLNYKHKERGWVHIQTRVDHDQITISISDDGPGVPEQSLPQLFDLFYRSDPSRNNPNRGSGLGLAITSKAVERMGGTIKAMHASSGGLQIIIELPLIKQEDIR</sequence>
<evidence type="ECO:0000313" key="17">
    <source>
        <dbReference type="EMBL" id="ODP28403.1"/>
    </source>
</evidence>
<evidence type="ECO:0000256" key="13">
    <source>
        <dbReference type="ARBA" id="ARBA00023136"/>
    </source>
</evidence>
<protein>
    <recommendedName>
        <fullName evidence="3">histidine kinase</fullName>
        <ecNumber evidence="3">2.7.13.3</ecNumber>
    </recommendedName>
</protein>
<dbReference type="SMART" id="SM00387">
    <property type="entry name" value="HATPase_c"/>
    <property type="match status" value="1"/>
</dbReference>
<dbReference type="Pfam" id="PF02518">
    <property type="entry name" value="HATPase_c"/>
    <property type="match status" value="1"/>
</dbReference>
<reference evidence="17 18" key="1">
    <citation type="submission" date="2016-08" db="EMBL/GenBank/DDBJ databases">
        <title>Genome sequencing of Paenibacillus sp. TI45-13ar, isolated from Korean traditional nuruk.</title>
        <authorList>
            <person name="Kim S.-J."/>
        </authorList>
    </citation>
    <scope>NUCLEOTIDE SEQUENCE [LARGE SCALE GENOMIC DNA]</scope>
    <source>
        <strain evidence="17 18">TI45-13ar</strain>
    </source>
</reference>
<keyword evidence="12" id="KW-0902">Two-component regulatory system</keyword>
<dbReference type="GO" id="GO:0005524">
    <property type="term" value="F:ATP binding"/>
    <property type="evidence" value="ECO:0007669"/>
    <property type="project" value="UniProtKB-KW"/>
</dbReference>
<dbReference type="CDD" id="cd00082">
    <property type="entry name" value="HisKA"/>
    <property type="match status" value="1"/>
</dbReference>
<dbReference type="CDD" id="cd06225">
    <property type="entry name" value="HAMP"/>
    <property type="match status" value="1"/>
</dbReference>
<keyword evidence="13 14" id="KW-0472">Membrane</keyword>
<evidence type="ECO:0000256" key="5">
    <source>
        <dbReference type="ARBA" id="ARBA00022553"/>
    </source>
</evidence>
<name>A0A1E3L436_9BACL</name>
<proteinExistence type="predicted"/>
<dbReference type="InterPro" id="IPR004358">
    <property type="entry name" value="Sig_transdc_His_kin-like_C"/>
</dbReference>
<accession>A0A1E3L436</accession>
<evidence type="ECO:0000259" key="15">
    <source>
        <dbReference type="PROSITE" id="PS50109"/>
    </source>
</evidence>
<evidence type="ECO:0000259" key="16">
    <source>
        <dbReference type="PROSITE" id="PS50885"/>
    </source>
</evidence>
<keyword evidence="7 14" id="KW-0812">Transmembrane</keyword>
<dbReference type="STRING" id="1886670.PTI45_02153"/>
<dbReference type="SMART" id="SM00388">
    <property type="entry name" value="HisKA"/>
    <property type="match status" value="1"/>
</dbReference>
<dbReference type="InterPro" id="IPR036097">
    <property type="entry name" value="HisK_dim/P_sf"/>
</dbReference>
<dbReference type="Proteomes" id="UP000094578">
    <property type="component" value="Unassembled WGS sequence"/>
</dbReference>
<keyword evidence="5" id="KW-0597">Phosphoprotein</keyword>
<keyword evidence="18" id="KW-1185">Reference proteome</keyword>
<dbReference type="InterPro" id="IPR050398">
    <property type="entry name" value="HssS/ArlS-like"/>
</dbReference>
<dbReference type="Gene3D" id="1.10.287.130">
    <property type="match status" value="1"/>
</dbReference>
<dbReference type="PROSITE" id="PS50109">
    <property type="entry name" value="HIS_KIN"/>
    <property type="match status" value="1"/>
</dbReference>
<feature type="transmembrane region" description="Helical" evidence="14">
    <location>
        <begin position="12"/>
        <end position="32"/>
    </location>
</feature>
<dbReference type="GO" id="GO:0005886">
    <property type="term" value="C:plasma membrane"/>
    <property type="evidence" value="ECO:0007669"/>
    <property type="project" value="UniProtKB-SubCell"/>
</dbReference>
<dbReference type="PRINTS" id="PR00344">
    <property type="entry name" value="BCTRLSENSOR"/>
</dbReference>
<dbReference type="RefSeq" id="WP_069327579.1">
    <property type="nucleotide sequence ID" value="NZ_MDER01000038.1"/>
</dbReference>
<dbReference type="EC" id="2.7.13.3" evidence="3"/>
<evidence type="ECO:0000256" key="1">
    <source>
        <dbReference type="ARBA" id="ARBA00000085"/>
    </source>
</evidence>
<evidence type="ECO:0000256" key="2">
    <source>
        <dbReference type="ARBA" id="ARBA00004651"/>
    </source>
</evidence>
<feature type="domain" description="HAMP" evidence="16">
    <location>
        <begin position="198"/>
        <end position="250"/>
    </location>
</feature>
<dbReference type="Gene3D" id="3.30.565.10">
    <property type="entry name" value="Histidine kinase-like ATPase, C-terminal domain"/>
    <property type="match status" value="1"/>
</dbReference>
<keyword evidence="10" id="KW-0067">ATP-binding</keyword>
<dbReference type="SUPFAM" id="SSF158472">
    <property type="entry name" value="HAMP domain-like"/>
    <property type="match status" value="1"/>
</dbReference>
<evidence type="ECO:0000256" key="8">
    <source>
        <dbReference type="ARBA" id="ARBA00022741"/>
    </source>
</evidence>
<feature type="domain" description="Histidine kinase" evidence="15">
    <location>
        <begin position="265"/>
        <end position="484"/>
    </location>
</feature>
<dbReference type="SUPFAM" id="SSF47384">
    <property type="entry name" value="Homodimeric domain of signal transducing histidine kinase"/>
    <property type="match status" value="1"/>
</dbReference>